<keyword evidence="2 5" id="KW-0560">Oxidoreductase</keyword>
<feature type="active site" evidence="4">
    <location>
        <position position="272"/>
    </location>
</feature>
<keyword evidence="3" id="KW-0520">NAD</keyword>
<dbReference type="Gene3D" id="3.40.309.10">
    <property type="entry name" value="Aldehyde Dehydrogenase, Chain A, domain 2"/>
    <property type="match status" value="1"/>
</dbReference>
<evidence type="ECO:0000313" key="8">
    <source>
        <dbReference type="Proteomes" id="UP001202922"/>
    </source>
</evidence>
<feature type="domain" description="Aldehyde dehydrogenase" evidence="6">
    <location>
        <begin position="34"/>
        <end position="493"/>
    </location>
</feature>
<evidence type="ECO:0000256" key="2">
    <source>
        <dbReference type="ARBA" id="ARBA00023002"/>
    </source>
</evidence>
<dbReference type="InterPro" id="IPR016160">
    <property type="entry name" value="Ald_DH_CS_CYS"/>
</dbReference>
<evidence type="ECO:0000256" key="3">
    <source>
        <dbReference type="ARBA" id="ARBA00023027"/>
    </source>
</evidence>
<accession>A0ABS9TW60</accession>
<evidence type="ECO:0000259" key="6">
    <source>
        <dbReference type="Pfam" id="PF00171"/>
    </source>
</evidence>
<proteinExistence type="inferred from homology"/>
<dbReference type="EMBL" id="JAKZBV010000001">
    <property type="protein sequence ID" value="MCH6468652.1"/>
    <property type="molecule type" value="Genomic_DNA"/>
</dbReference>
<gene>
    <name evidence="7" type="ORF">L0M17_01400</name>
</gene>
<evidence type="ECO:0000256" key="5">
    <source>
        <dbReference type="RuleBase" id="RU003345"/>
    </source>
</evidence>
<dbReference type="Proteomes" id="UP001202922">
    <property type="component" value="Unassembled WGS sequence"/>
</dbReference>
<reference evidence="7 8" key="1">
    <citation type="submission" date="2022-03" db="EMBL/GenBank/DDBJ databases">
        <title>Sinomonas sp. isolated from a soil.</title>
        <authorList>
            <person name="Han J."/>
            <person name="Kim D.-U."/>
        </authorList>
    </citation>
    <scope>NUCLEOTIDE SEQUENCE [LARGE SCALE GENOMIC DNA]</scope>
    <source>
        <strain evidence="7 8">5-5</strain>
    </source>
</reference>
<dbReference type="Pfam" id="PF00171">
    <property type="entry name" value="Aldedh"/>
    <property type="match status" value="1"/>
</dbReference>
<evidence type="ECO:0000256" key="4">
    <source>
        <dbReference type="PROSITE-ProRule" id="PRU10007"/>
    </source>
</evidence>
<dbReference type="PANTHER" id="PTHR42986">
    <property type="entry name" value="BENZALDEHYDE DEHYDROGENASE YFMT"/>
    <property type="match status" value="1"/>
</dbReference>
<comment type="similarity">
    <text evidence="1 5">Belongs to the aldehyde dehydrogenase family.</text>
</comment>
<evidence type="ECO:0000313" key="7">
    <source>
        <dbReference type="EMBL" id="MCH6468652.1"/>
    </source>
</evidence>
<dbReference type="InterPro" id="IPR016161">
    <property type="entry name" value="Ald_DH/histidinol_DH"/>
</dbReference>
<sequence length="504" mass="52964">MTAATTTPTPTQIFDDAVSVIEGLKAGAFLGGSWRDGSSDRKITITSAIDGTELRSFPGASAADVDEAYEAAAQAQKEWAAAPPAERAAVIARAAEILERRRAEITALLRVESGSSALKANIEVSSAIGITRESATFPNRAHGTLHPSAFPGKENRVYREARGVIGIISPWNFPLHLSIRSVSPALALGNAVVLKPASDTPVSGGLIVAEIFEEAGLPAGLLSVVAGAGSEIGDHFVQHPIPSMISFTGSTPVGQRVGSLAAQGHMKHVALELGGNAPLVVLDDADLDGAVNGALMAKFLHQGQICMAANRIIVDAAVYDDFVERFAARARQLVAGDTTDDAVLLGPLVNDDQVRTVTRLIDSARQQGAREVVGGQLDGRLIGPHVFADVTEDMDIAKNEIFGPAIGIIKALDEADALRIANDTEFGLSSAVFTRDVERGVRFARGIKAGMTHVNDSTVNDEPNVMFGGEKNSGIGRFNGEQAIEDFTTLHWVGVRSAMGPVPF</sequence>
<dbReference type="PANTHER" id="PTHR42986:SF1">
    <property type="entry name" value="BENZALDEHYDE DEHYDROGENASE YFMT"/>
    <property type="match status" value="1"/>
</dbReference>
<dbReference type="InterPro" id="IPR016162">
    <property type="entry name" value="Ald_DH_N"/>
</dbReference>
<dbReference type="PROSITE" id="PS00070">
    <property type="entry name" value="ALDEHYDE_DEHYDR_CYS"/>
    <property type="match status" value="1"/>
</dbReference>
<dbReference type="InterPro" id="IPR029510">
    <property type="entry name" value="Ald_DH_CS_GLU"/>
</dbReference>
<keyword evidence="8" id="KW-1185">Reference proteome</keyword>
<organism evidence="7 8">
    <name type="scientific">Sinomonas terrae</name>
    <dbReference type="NCBI Taxonomy" id="2908838"/>
    <lineage>
        <taxon>Bacteria</taxon>
        <taxon>Bacillati</taxon>
        <taxon>Actinomycetota</taxon>
        <taxon>Actinomycetes</taxon>
        <taxon>Micrococcales</taxon>
        <taxon>Micrococcaceae</taxon>
        <taxon>Sinomonas</taxon>
    </lineage>
</organism>
<dbReference type="RefSeq" id="WP_241050556.1">
    <property type="nucleotide sequence ID" value="NZ_JAKZBV010000001.1"/>
</dbReference>
<dbReference type="InterPro" id="IPR015590">
    <property type="entry name" value="Aldehyde_DH_dom"/>
</dbReference>
<dbReference type="InterPro" id="IPR016163">
    <property type="entry name" value="Ald_DH_C"/>
</dbReference>
<evidence type="ECO:0000256" key="1">
    <source>
        <dbReference type="ARBA" id="ARBA00009986"/>
    </source>
</evidence>
<dbReference type="SUPFAM" id="SSF53720">
    <property type="entry name" value="ALDH-like"/>
    <property type="match status" value="1"/>
</dbReference>
<dbReference type="PROSITE" id="PS00687">
    <property type="entry name" value="ALDEHYDE_DEHYDR_GLU"/>
    <property type="match status" value="1"/>
</dbReference>
<dbReference type="Gene3D" id="3.40.605.10">
    <property type="entry name" value="Aldehyde Dehydrogenase, Chain A, domain 1"/>
    <property type="match status" value="1"/>
</dbReference>
<comment type="caution">
    <text evidence="7">The sequence shown here is derived from an EMBL/GenBank/DDBJ whole genome shotgun (WGS) entry which is preliminary data.</text>
</comment>
<name>A0ABS9TW60_9MICC</name>
<protein>
    <submittedName>
        <fullName evidence="7">Aldehyde dehydrogenase family protein</fullName>
    </submittedName>
</protein>